<dbReference type="SUPFAM" id="SSF52266">
    <property type="entry name" value="SGNH hydrolase"/>
    <property type="match status" value="1"/>
</dbReference>
<evidence type="ECO:0000313" key="4">
    <source>
        <dbReference type="EMBL" id="AWG23275.1"/>
    </source>
</evidence>
<dbReference type="PANTHER" id="PTHR31988">
    <property type="entry name" value="ESTERASE, PUTATIVE (DUF303)-RELATED"/>
    <property type="match status" value="1"/>
</dbReference>
<organism evidence="4 5">
    <name type="scientific">Flavobacterium faecale</name>
    <dbReference type="NCBI Taxonomy" id="1355330"/>
    <lineage>
        <taxon>Bacteria</taxon>
        <taxon>Pseudomonadati</taxon>
        <taxon>Bacteroidota</taxon>
        <taxon>Flavobacteriia</taxon>
        <taxon>Flavobacteriales</taxon>
        <taxon>Flavobacteriaceae</taxon>
        <taxon>Flavobacterium</taxon>
    </lineage>
</organism>
<keyword evidence="1" id="KW-0378">Hydrolase</keyword>
<sequence>MKSTFKLVAFLVFILSYGNAFAQTNKKTVNIVLLAGQSNMAGAGDYTSLDASVKERLAKVVDRVQISNSGKAPTPLSFYLSKGHKNKYGFEEAFGPELLIGIVLAEKFPKDKFLLIKTAQGGTALYGAWNPDWTAEKAAQVEAEGFKRELKLYASFIDDVKENIKRIEGEGKVYKIIGMGWMQGENDAAKEVSALSYEANLVNLIKRVRADLNVKDMPFVLGQINSHYGDFSAGPATVRAAEWKVSEIVSKVKTIKTTADAPYNDYPKHSDNVHYNAEGQYRLGTAFAEALLNLQ</sequence>
<dbReference type="RefSeq" id="WP_108742174.1">
    <property type="nucleotide sequence ID" value="NZ_CP020918.1"/>
</dbReference>
<keyword evidence="5" id="KW-1185">Reference proteome</keyword>
<accession>A0A2S1LHK6</accession>
<dbReference type="AlphaFoldDB" id="A0A2S1LHK6"/>
<dbReference type="EMBL" id="CP020918">
    <property type="protein sequence ID" value="AWG23275.1"/>
    <property type="molecule type" value="Genomic_DNA"/>
</dbReference>
<feature type="signal peptide" evidence="2">
    <location>
        <begin position="1"/>
        <end position="22"/>
    </location>
</feature>
<dbReference type="InterPro" id="IPR036514">
    <property type="entry name" value="SGNH_hydro_sf"/>
</dbReference>
<evidence type="ECO:0000256" key="2">
    <source>
        <dbReference type="SAM" id="SignalP"/>
    </source>
</evidence>
<dbReference type="InterPro" id="IPR005181">
    <property type="entry name" value="SASA"/>
</dbReference>
<dbReference type="OrthoDB" id="9795554at2"/>
<dbReference type="Proteomes" id="UP000244527">
    <property type="component" value="Chromosome"/>
</dbReference>
<feature type="domain" description="Sialate O-acetylesterase" evidence="3">
    <location>
        <begin position="29"/>
        <end position="292"/>
    </location>
</feature>
<evidence type="ECO:0000259" key="3">
    <source>
        <dbReference type="Pfam" id="PF03629"/>
    </source>
</evidence>
<gene>
    <name evidence="4" type="ORF">FFWV33_17955</name>
</gene>
<proteinExistence type="predicted"/>
<dbReference type="Gene3D" id="3.40.50.1110">
    <property type="entry name" value="SGNH hydrolase"/>
    <property type="match status" value="1"/>
</dbReference>
<reference evidence="4 5" key="1">
    <citation type="submission" date="2017-04" db="EMBL/GenBank/DDBJ databases">
        <title>Compelte genome sequence of WV33.</title>
        <authorList>
            <person name="Lee P.C."/>
        </authorList>
    </citation>
    <scope>NUCLEOTIDE SEQUENCE [LARGE SCALE GENOMIC DNA]</scope>
    <source>
        <strain evidence="4 5">WV33</strain>
    </source>
</reference>
<dbReference type="Pfam" id="PF03629">
    <property type="entry name" value="SASA"/>
    <property type="match status" value="1"/>
</dbReference>
<dbReference type="KEGG" id="ffa:FFWV33_17955"/>
<protein>
    <recommendedName>
        <fullName evidence="3">Sialate O-acetylesterase domain-containing protein</fullName>
    </recommendedName>
</protein>
<dbReference type="InterPro" id="IPR052940">
    <property type="entry name" value="Carb_Esterase_6"/>
</dbReference>
<dbReference type="PANTHER" id="PTHR31988:SF19">
    <property type="entry name" value="9-O-ACETYL-N-ACETYLNEURAMINIC ACID DEACETYLASE-RELATED"/>
    <property type="match status" value="1"/>
</dbReference>
<name>A0A2S1LHK6_9FLAO</name>
<keyword evidence="2" id="KW-0732">Signal</keyword>
<evidence type="ECO:0000313" key="5">
    <source>
        <dbReference type="Proteomes" id="UP000244527"/>
    </source>
</evidence>
<dbReference type="GO" id="GO:0016788">
    <property type="term" value="F:hydrolase activity, acting on ester bonds"/>
    <property type="evidence" value="ECO:0007669"/>
    <property type="project" value="UniProtKB-ARBA"/>
</dbReference>
<evidence type="ECO:0000256" key="1">
    <source>
        <dbReference type="ARBA" id="ARBA00022801"/>
    </source>
</evidence>
<feature type="chain" id="PRO_5015726857" description="Sialate O-acetylesterase domain-containing protein" evidence="2">
    <location>
        <begin position="23"/>
        <end position="295"/>
    </location>
</feature>